<proteinExistence type="predicted"/>
<dbReference type="Proteomes" id="UP001143910">
    <property type="component" value="Unassembled WGS sequence"/>
</dbReference>
<dbReference type="EMBL" id="JANJQO010000656">
    <property type="protein sequence ID" value="KAJ2975833.1"/>
    <property type="molecule type" value="Genomic_DNA"/>
</dbReference>
<protein>
    <submittedName>
        <fullName evidence="1">Uncharacterized protein</fullName>
    </submittedName>
</protein>
<evidence type="ECO:0000313" key="2">
    <source>
        <dbReference type="Proteomes" id="UP001143910"/>
    </source>
</evidence>
<organism evidence="1 2">
    <name type="scientific">Zarea fungicola</name>
    <dbReference type="NCBI Taxonomy" id="93591"/>
    <lineage>
        <taxon>Eukaryota</taxon>
        <taxon>Fungi</taxon>
        <taxon>Dikarya</taxon>
        <taxon>Ascomycota</taxon>
        <taxon>Pezizomycotina</taxon>
        <taxon>Sordariomycetes</taxon>
        <taxon>Hypocreomycetidae</taxon>
        <taxon>Hypocreales</taxon>
        <taxon>Cordycipitaceae</taxon>
        <taxon>Zarea</taxon>
    </lineage>
</organism>
<reference evidence="1" key="1">
    <citation type="submission" date="2022-08" db="EMBL/GenBank/DDBJ databases">
        <title>Genome Sequence of Lecanicillium fungicola.</title>
        <authorList>
            <person name="Buettner E."/>
        </authorList>
    </citation>
    <scope>NUCLEOTIDE SEQUENCE</scope>
    <source>
        <strain evidence="1">Babe33</strain>
    </source>
</reference>
<sequence length="288" mass="33516">MTYDSYRNRYFLTERQLIDCSPDPQTGITAKAGQSPYPYDARLVENTDFTRWQERYSREVPTVYWIFFDLEKSLPLHVWDEGLENRLYSVDYCDFDLKGKFKAEFFYEDKRDPTKVVRMVWRPENASVGQAQWDVMLYSPVLSSHTDWPLAGPNHFAPGKGLAIDGPGDYVAKHMALDWKSCNPKFPYCLWESSQGHLLWTIRIVTDVREISYPRLQKRLVLLDSYDRLVAMEYIPVPTFSEARDVDDKTADPDTIAQSDIVVAAVLHSNGDEKLLAYEFGRCLMKEY</sequence>
<comment type="caution">
    <text evidence="1">The sequence shown here is derived from an EMBL/GenBank/DDBJ whole genome shotgun (WGS) entry which is preliminary data.</text>
</comment>
<gene>
    <name evidence="1" type="ORF">NQ176_g5296</name>
</gene>
<name>A0ACC1NAL3_9HYPO</name>
<evidence type="ECO:0000313" key="1">
    <source>
        <dbReference type="EMBL" id="KAJ2975833.1"/>
    </source>
</evidence>
<accession>A0ACC1NAL3</accession>
<keyword evidence="2" id="KW-1185">Reference proteome</keyword>